<dbReference type="EMBL" id="ATDT01000010">
    <property type="protein sequence ID" value="EPF17915.1"/>
    <property type="molecule type" value="Genomic_DNA"/>
</dbReference>
<evidence type="ECO:0000256" key="2">
    <source>
        <dbReference type="ARBA" id="ARBA00023125"/>
    </source>
</evidence>
<dbReference type="STRING" id="566551.HMPREF0201_01899"/>
<dbReference type="PANTHER" id="PTHR46796">
    <property type="entry name" value="HTH-TYPE TRANSCRIPTIONAL ACTIVATOR RHAS-RELATED"/>
    <property type="match status" value="1"/>
</dbReference>
<comment type="caution">
    <text evidence="5">The sequence shown here is derived from an EMBL/GenBank/DDBJ whole genome shotgun (WGS) entry which is preliminary data.</text>
</comment>
<dbReference type="InterPro" id="IPR050204">
    <property type="entry name" value="AraC_XylS_family_regulators"/>
</dbReference>
<evidence type="ECO:0000313" key="5">
    <source>
        <dbReference type="EMBL" id="EPF17915.1"/>
    </source>
</evidence>
<dbReference type="InterPro" id="IPR020449">
    <property type="entry name" value="Tscrpt_reg_AraC-type_HTH"/>
</dbReference>
<gene>
    <name evidence="5" type="ORF">HMPREF0201_01899</name>
</gene>
<feature type="domain" description="HTH araC/xylS-type" evidence="4">
    <location>
        <begin position="198"/>
        <end position="296"/>
    </location>
</feature>
<evidence type="ECO:0000313" key="6">
    <source>
        <dbReference type="Proteomes" id="UP000014585"/>
    </source>
</evidence>
<dbReference type="GO" id="GO:0003700">
    <property type="term" value="F:DNA-binding transcription factor activity"/>
    <property type="evidence" value="ECO:0007669"/>
    <property type="project" value="InterPro"/>
</dbReference>
<accession>S3IY67</accession>
<protein>
    <submittedName>
        <fullName evidence="5">Transcriptional regulator, AraC family</fullName>
    </submittedName>
</protein>
<sequence>MFQKPNSPMTAPYHAFETLQKHKARLNGSVQLGSGIQLAAWSNGDDCITQRSDHHTLSLYVTEGYETYQKTASGWRNGGGPDRFCIMPEDSESTWDVRDEFSFVHLYCTDEHLRDIAEQIWERSPAGINLDEKTFADDPRITQLYRHFLLSSDWQQRANHLTLSTASTLLLTHLVQHYSSVQWKLPTVRGGLAPAALRNAQAYIEQNISESLTLGELAQLAGLSEYHFARMFKQSTGLAPHQYVMQRRMARAEQLVRHGQLPLTDIAMACGFSSPSHFSNRFRSVFGATPSQLRALK</sequence>
<evidence type="ECO:0000256" key="1">
    <source>
        <dbReference type="ARBA" id="ARBA00023015"/>
    </source>
</evidence>
<keyword evidence="1" id="KW-0805">Transcription regulation</keyword>
<dbReference type="InterPro" id="IPR018060">
    <property type="entry name" value="HTH_AraC"/>
</dbReference>
<dbReference type="PROSITE" id="PS00041">
    <property type="entry name" value="HTH_ARAC_FAMILY_1"/>
    <property type="match status" value="1"/>
</dbReference>
<organism evidence="5 6">
    <name type="scientific">Cedecea davisae DSM 4568</name>
    <dbReference type="NCBI Taxonomy" id="566551"/>
    <lineage>
        <taxon>Bacteria</taxon>
        <taxon>Pseudomonadati</taxon>
        <taxon>Pseudomonadota</taxon>
        <taxon>Gammaproteobacteria</taxon>
        <taxon>Enterobacterales</taxon>
        <taxon>Enterobacteriaceae</taxon>
        <taxon>Cedecea</taxon>
    </lineage>
</organism>
<evidence type="ECO:0000256" key="3">
    <source>
        <dbReference type="ARBA" id="ARBA00023163"/>
    </source>
</evidence>
<name>S3IY67_9ENTR</name>
<keyword evidence="2" id="KW-0238">DNA-binding</keyword>
<dbReference type="InterPro" id="IPR009057">
    <property type="entry name" value="Homeodomain-like_sf"/>
</dbReference>
<dbReference type="Pfam" id="PF12833">
    <property type="entry name" value="HTH_18"/>
    <property type="match status" value="1"/>
</dbReference>
<dbReference type="Proteomes" id="UP000014585">
    <property type="component" value="Unassembled WGS sequence"/>
</dbReference>
<dbReference type="PRINTS" id="PR00032">
    <property type="entry name" value="HTHARAC"/>
</dbReference>
<keyword evidence="3" id="KW-0804">Transcription</keyword>
<reference evidence="5 6" key="1">
    <citation type="submission" date="2013-04" db="EMBL/GenBank/DDBJ databases">
        <authorList>
            <person name="Weinstock G."/>
            <person name="Sodergren E."/>
            <person name="Lobos E.A."/>
            <person name="Fulton L."/>
            <person name="Fulton R."/>
            <person name="Courtney L."/>
            <person name="Fronick C."/>
            <person name="O'Laughlin M."/>
            <person name="Godfrey J."/>
            <person name="Wilson R.M."/>
            <person name="Miner T."/>
            <person name="Farmer C."/>
            <person name="Delehaunty K."/>
            <person name="Cordes M."/>
            <person name="Minx P."/>
            <person name="Tomlinson C."/>
            <person name="Chen J."/>
            <person name="Wollam A."/>
            <person name="Pepin K.H."/>
            <person name="Palsikar V.B."/>
            <person name="Zhang X."/>
            <person name="Suruliraj S."/>
            <person name="Perna N.T."/>
            <person name="Plunkett G."/>
            <person name="Warren W."/>
            <person name="Mitreva M."/>
            <person name="Mardis E.R."/>
            <person name="Wilson R.K."/>
        </authorList>
    </citation>
    <scope>NUCLEOTIDE SEQUENCE [LARGE SCALE GENOMIC DNA]</scope>
    <source>
        <strain evidence="5 6">DSM 4568</strain>
    </source>
</reference>
<dbReference type="Gene3D" id="1.10.10.60">
    <property type="entry name" value="Homeodomain-like"/>
    <property type="match status" value="2"/>
</dbReference>
<dbReference type="GO" id="GO:0043565">
    <property type="term" value="F:sequence-specific DNA binding"/>
    <property type="evidence" value="ECO:0007669"/>
    <property type="project" value="InterPro"/>
</dbReference>
<dbReference type="SMART" id="SM00342">
    <property type="entry name" value="HTH_ARAC"/>
    <property type="match status" value="1"/>
</dbReference>
<dbReference type="AlphaFoldDB" id="S3IY67"/>
<dbReference type="PROSITE" id="PS01124">
    <property type="entry name" value="HTH_ARAC_FAMILY_2"/>
    <property type="match status" value="1"/>
</dbReference>
<evidence type="ECO:0000259" key="4">
    <source>
        <dbReference type="PROSITE" id="PS01124"/>
    </source>
</evidence>
<dbReference type="HOGENOM" id="CLU_000445_88_4_6"/>
<dbReference type="PANTHER" id="PTHR46796:SF6">
    <property type="entry name" value="ARAC SUBFAMILY"/>
    <property type="match status" value="1"/>
</dbReference>
<dbReference type="InterPro" id="IPR018062">
    <property type="entry name" value="HTH_AraC-typ_CS"/>
</dbReference>
<dbReference type="PATRIC" id="fig|566551.4.peg.1748"/>
<proteinExistence type="predicted"/>
<dbReference type="SUPFAM" id="SSF46689">
    <property type="entry name" value="Homeodomain-like"/>
    <property type="match status" value="2"/>
</dbReference>